<proteinExistence type="predicted"/>
<dbReference type="InterPro" id="IPR000219">
    <property type="entry name" value="DH_dom"/>
</dbReference>
<dbReference type="PANTHER" id="PTHR12673">
    <property type="entry name" value="FACIOGENITAL DYSPLASIA PROTEIN"/>
    <property type="match status" value="1"/>
</dbReference>
<dbReference type="GO" id="GO:0005737">
    <property type="term" value="C:cytoplasm"/>
    <property type="evidence" value="ECO:0007669"/>
    <property type="project" value="TreeGrafter"/>
</dbReference>
<name>A0A401Q6U8_SCYTO</name>
<dbReference type="Proteomes" id="UP000288216">
    <property type="component" value="Unassembled WGS sequence"/>
</dbReference>
<dbReference type="PANTHER" id="PTHR12673:SF13">
    <property type="entry name" value="FYVE, RHOGEF AND PH DOMAIN-CONTAINING PROTEIN 5"/>
    <property type="match status" value="1"/>
</dbReference>
<evidence type="ECO:0000313" key="2">
    <source>
        <dbReference type="EMBL" id="GCB81124.1"/>
    </source>
</evidence>
<keyword evidence="3" id="KW-1185">Reference proteome</keyword>
<dbReference type="EMBL" id="BFAA01025209">
    <property type="protein sequence ID" value="GCB81124.1"/>
    <property type="molecule type" value="Genomic_DNA"/>
</dbReference>
<comment type="caution">
    <text evidence="2">The sequence shown here is derived from an EMBL/GenBank/DDBJ whole genome shotgun (WGS) entry which is preliminary data.</text>
</comment>
<sequence length="103" mass="11722">GDIGLEAYHIAKVMTTSERAYLSVLTFLHTDFREAVACVVGGETCPVMEQEGVTRILCEVSELYELHQEILRELEQSITQWYNNNSVYILNVDWKPHSGSKNC</sequence>
<dbReference type="SUPFAM" id="SSF48065">
    <property type="entry name" value="DBL homology domain (DH-domain)"/>
    <property type="match status" value="1"/>
</dbReference>
<feature type="non-terminal residue" evidence="2">
    <location>
        <position position="1"/>
    </location>
</feature>
<organism evidence="2 3">
    <name type="scientific">Scyliorhinus torazame</name>
    <name type="common">Cloudy catshark</name>
    <name type="synonym">Catulus torazame</name>
    <dbReference type="NCBI Taxonomy" id="75743"/>
    <lineage>
        <taxon>Eukaryota</taxon>
        <taxon>Metazoa</taxon>
        <taxon>Chordata</taxon>
        <taxon>Craniata</taxon>
        <taxon>Vertebrata</taxon>
        <taxon>Chondrichthyes</taxon>
        <taxon>Elasmobranchii</taxon>
        <taxon>Galeomorphii</taxon>
        <taxon>Galeoidea</taxon>
        <taxon>Carcharhiniformes</taxon>
        <taxon>Scyliorhinidae</taxon>
        <taxon>Scyliorhinus</taxon>
    </lineage>
</organism>
<dbReference type="InterPro" id="IPR051092">
    <property type="entry name" value="FYVE_RhoGEF_PH"/>
</dbReference>
<feature type="domain" description="DH" evidence="1">
    <location>
        <begin position="14"/>
        <end position="87"/>
    </location>
</feature>
<dbReference type="STRING" id="75743.A0A401Q6U8"/>
<dbReference type="OrthoDB" id="245697at2759"/>
<dbReference type="Gene3D" id="1.20.900.10">
    <property type="entry name" value="Dbl homology (DH) domain"/>
    <property type="match status" value="1"/>
</dbReference>
<gene>
    <name evidence="2" type="ORF">scyTo_0022965</name>
</gene>
<dbReference type="AlphaFoldDB" id="A0A401Q6U8"/>
<accession>A0A401Q6U8</accession>
<dbReference type="Pfam" id="PF00621">
    <property type="entry name" value="RhoGEF"/>
    <property type="match status" value="1"/>
</dbReference>
<protein>
    <recommendedName>
        <fullName evidence="1">DH domain-containing protein</fullName>
    </recommendedName>
</protein>
<reference evidence="2 3" key="1">
    <citation type="journal article" date="2018" name="Nat. Ecol. Evol.">
        <title>Shark genomes provide insights into elasmobranch evolution and the origin of vertebrates.</title>
        <authorList>
            <person name="Hara Y"/>
            <person name="Yamaguchi K"/>
            <person name="Onimaru K"/>
            <person name="Kadota M"/>
            <person name="Koyanagi M"/>
            <person name="Keeley SD"/>
            <person name="Tatsumi K"/>
            <person name="Tanaka K"/>
            <person name="Motone F"/>
            <person name="Kageyama Y"/>
            <person name="Nozu R"/>
            <person name="Adachi N"/>
            <person name="Nishimura O"/>
            <person name="Nakagawa R"/>
            <person name="Tanegashima C"/>
            <person name="Kiyatake I"/>
            <person name="Matsumoto R"/>
            <person name="Murakumo K"/>
            <person name="Nishida K"/>
            <person name="Terakita A"/>
            <person name="Kuratani S"/>
            <person name="Sato K"/>
            <person name="Hyodo S Kuraku.S."/>
        </authorList>
    </citation>
    <scope>NUCLEOTIDE SEQUENCE [LARGE SCALE GENOMIC DNA]</scope>
</reference>
<evidence type="ECO:0000313" key="3">
    <source>
        <dbReference type="Proteomes" id="UP000288216"/>
    </source>
</evidence>
<evidence type="ECO:0000259" key="1">
    <source>
        <dbReference type="Pfam" id="PF00621"/>
    </source>
</evidence>
<dbReference type="GO" id="GO:0005085">
    <property type="term" value="F:guanyl-nucleotide exchange factor activity"/>
    <property type="evidence" value="ECO:0007669"/>
    <property type="project" value="InterPro"/>
</dbReference>
<dbReference type="InterPro" id="IPR035899">
    <property type="entry name" value="DBL_dom_sf"/>
</dbReference>